<dbReference type="RefSeq" id="XP_014556881.1">
    <property type="nucleotide sequence ID" value="XM_014701395.1"/>
</dbReference>
<dbReference type="EMBL" id="KI968731">
    <property type="protein sequence ID" value="EUN27301.1"/>
    <property type="molecule type" value="Genomic_DNA"/>
</dbReference>
<accession>W7EGB5</accession>
<name>W7EGB5_BIPV3</name>
<evidence type="ECO:0000313" key="1">
    <source>
        <dbReference type="EMBL" id="EUN27301.1"/>
    </source>
</evidence>
<dbReference type="GeneID" id="26256221"/>
<evidence type="ECO:0000313" key="2">
    <source>
        <dbReference type="Proteomes" id="UP000054337"/>
    </source>
</evidence>
<keyword evidence="2" id="KW-1185">Reference proteome</keyword>
<organism evidence="1 2">
    <name type="scientific">Bipolaris victoriae (strain FI3)</name>
    <name type="common">Victoria blight of oats agent</name>
    <name type="synonym">Cochliobolus victoriae</name>
    <dbReference type="NCBI Taxonomy" id="930091"/>
    <lineage>
        <taxon>Eukaryota</taxon>
        <taxon>Fungi</taxon>
        <taxon>Dikarya</taxon>
        <taxon>Ascomycota</taxon>
        <taxon>Pezizomycotina</taxon>
        <taxon>Dothideomycetes</taxon>
        <taxon>Pleosporomycetidae</taxon>
        <taxon>Pleosporales</taxon>
        <taxon>Pleosporineae</taxon>
        <taxon>Pleosporaceae</taxon>
        <taxon>Bipolaris</taxon>
    </lineage>
</organism>
<dbReference type="HOGENOM" id="CLU_2108616_0_0_1"/>
<dbReference type="Proteomes" id="UP000054337">
    <property type="component" value="Unassembled WGS sequence"/>
</dbReference>
<reference evidence="1 2" key="1">
    <citation type="journal article" date="2013" name="PLoS Genet.">
        <title>Comparative genome structure, secondary metabolite, and effector coding capacity across Cochliobolus pathogens.</title>
        <authorList>
            <person name="Condon B.J."/>
            <person name="Leng Y."/>
            <person name="Wu D."/>
            <person name="Bushley K.E."/>
            <person name="Ohm R.A."/>
            <person name="Otillar R."/>
            <person name="Martin J."/>
            <person name="Schackwitz W."/>
            <person name="Grimwood J."/>
            <person name="MohdZainudin N."/>
            <person name="Xue C."/>
            <person name="Wang R."/>
            <person name="Manning V.A."/>
            <person name="Dhillon B."/>
            <person name="Tu Z.J."/>
            <person name="Steffenson B.J."/>
            <person name="Salamov A."/>
            <person name="Sun H."/>
            <person name="Lowry S."/>
            <person name="LaButti K."/>
            <person name="Han J."/>
            <person name="Copeland A."/>
            <person name="Lindquist E."/>
            <person name="Barry K."/>
            <person name="Schmutz J."/>
            <person name="Baker S.E."/>
            <person name="Ciuffetti L.M."/>
            <person name="Grigoriev I.V."/>
            <person name="Zhong S."/>
            <person name="Turgeon B.G."/>
        </authorList>
    </citation>
    <scope>NUCLEOTIDE SEQUENCE [LARGE SCALE GENOMIC DNA]</scope>
    <source>
        <strain evidence="1 2">FI3</strain>
    </source>
</reference>
<protein>
    <submittedName>
        <fullName evidence="1">Uncharacterized protein</fullName>
    </submittedName>
</protein>
<dbReference type="AlphaFoldDB" id="W7EGB5"/>
<proteinExistence type="predicted"/>
<gene>
    <name evidence="1" type="ORF">COCVIDRAFT_37617</name>
</gene>
<sequence length="115" mass="12677">MEEWEWVGREEALLSRLKSPTISCFSMPSAASCILPAVRPYHSFSCVSAYQWLQATALPAQQCTSIDTSHSRIIVFMTPAVESLLLVELAMALKWSIAPCGTLVQLLSSHHALDL</sequence>